<evidence type="ECO:0000259" key="4">
    <source>
        <dbReference type="PROSITE" id="PS50075"/>
    </source>
</evidence>
<sequence>MRESTEDRLGRLTAEQRAALVSRVRARRAAERRTDRIPAVGRDEPLPLSFAQQRLWLLEQWADGTPAFNTPLALRLRGPLGAGSLRRAVLGVVERHEVLRTRYTAGPDGPRQVVGATTDDVFTSVDLGALDPGQREARAHDVVLREARRCFDLTRDPSLRATLVRLADDDHLLLLSAHHIATDAWSTDVLTREVVELYTADRAGRDPVLPELPVQFADHAVWERGPAEEERRAASLAHWRTALAGLDAARLPTDRPRPPGGPGWAGERAHGLLPAAAHRALAALGGTGRVLPLALAGLAGVLSRYTGHDDVAVGTTFAGRTRPEHGPLIGYFASTAVLRVSTAGDPSFRELLARADDSVYAAHAHQAAPFEQVVAELGVDREAGRNPLFQVALLQVDPWLGPTPMGDVVAEAVAVHTGTSRFDLTLNVAERAAGGVELTAEYATDLFDRDRVERLLAHFVRLLESAATRPDAPLSALDLLTDAERVPDPVPPGHPVPLDHVVPPRRAEAVVGPGSDVVLGALDALRASGSYVPGSHVPGGTDLVVDHRTVLTLFDGLDLRDDPPGTWLAVGDPSAVEALWALSRGFTVVLADADADLAALVREHGVTHLRCAPAPAALLADDTLSRLDVLLVGGGPVPADLARRLRDAVPALHVLHGLPGTTAWVLADGAPLAGRTARVLDRLGRPQPVGVPGELHLGLAGRFHRTGDAARRLADGTLEVLDRPEAAVEAALRGHPGVRAAVVTGTAAHLVAADPGATPPADTALRAHLRPLLPARVVPTRFAWLGTLPLTPGGEVDHARLPAIAPPEERATPTTPAEHLLVEVWQEVLGLDRVDVRANFFGLGGTSLSVVAVVAGANRRGLPITARRLFEHQTIAELAEAVATDPVVALSQDGSTPPLLCLHARTGPTRRLPAGRPWYALEPPDHLRDAPAITHLAAHYAAVIRRRWPQGPHHLVDRSPATLAEAVATELRAAGREVGLIAALHPAPPGGATGVRPPSPGGAVRVPGDPLRSPHVAALLCELADRAEAAGDPSSRSDVEVHHAR</sequence>
<dbReference type="Pfam" id="PF00550">
    <property type="entry name" value="PP-binding"/>
    <property type="match status" value="1"/>
</dbReference>
<organism evidence="5 6">
    <name type="scientific">Saccharothrix longispora</name>
    <dbReference type="NCBI Taxonomy" id="33920"/>
    <lineage>
        <taxon>Bacteria</taxon>
        <taxon>Bacillati</taxon>
        <taxon>Actinomycetota</taxon>
        <taxon>Actinomycetes</taxon>
        <taxon>Pseudonocardiales</taxon>
        <taxon>Pseudonocardiaceae</taxon>
        <taxon>Saccharothrix</taxon>
    </lineage>
</organism>
<dbReference type="InterPro" id="IPR020806">
    <property type="entry name" value="PKS_PP-bd"/>
</dbReference>
<evidence type="ECO:0000313" key="6">
    <source>
        <dbReference type="Proteomes" id="UP001268819"/>
    </source>
</evidence>
<accession>A0ABU1PTL4</accession>
<dbReference type="Pfam" id="PF00501">
    <property type="entry name" value="AMP-binding"/>
    <property type="match status" value="1"/>
</dbReference>
<dbReference type="SUPFAM" id="SSF52777">
    <property type="entry name" value="CoA-dependent acyltransferases"/>
    <property type="match status" value="2"/>
</dbReference>
<feature type="domain" description="Carrier" evidence="4">
    <location>
        <begin position="812"/>
        <end position="886"/>
    </location>
</feature>
<dbReference type="SUPFAM" id="SSF56801">
    <property type="entry name" value="Acetyl-CoA synthetase-like"/>
    <property type="match status" value="1"/>
</dbReference>
<proteinExistence type="predicted"/>
<dbReference type="RefSeq" id="WP_310306974.1">
    <property type="nucleotide sequence ID" value="NZ_BAAAXB010000001.1"/>
</dbReference>
<dbReference type="InterPro" id="IPR000873">
    <property type="entry name" value="AMP-dep_synth/lig_dom"/>
</dbReference>
<evidence type="ECO:0000256" key="2">
    <source>
        <dbReference type="ARBA" id="ARBA00022450"/>
    </source>
</evidence>
<dbReference type="InterPro" id="IPR029058">
    <property type="entry name" value="AB_hydrolase_fold"/>
</dbReference>
<dbReference type="Proteomes" id="UP001268819">
    <property type="component" value="Unassembled WGS sequence"/>
</dbReference>
<dbReference type="Gene3D" id="3.30.300.30">
    <property type="match status" value="1"/>
</dbReference>
<dbReference type="PANTHER" id="PTHR45527">
    <property type="entry name" value="NONRIBOSOMAL PEPTIDE SYNTHETASE"/>
    <property type="match status" value="1"/>
</dbReference>
<dbReference type="InterPro" id="IPR009081">
    <property type="entry name" value="PP-bd_ACP"/>
</dbReference>
<dbReference type="SUPFAM" id="SSF47336">
    <property type="entry name" value="ACP-like"/>
    <property type="match status" value="1"/>
</dbReference>
<keyword evidence="2" id="KW-0596">Phosphopantetheine</keyword>
<keyword evidence="6" id="KW-1185">Reference proteome</keyword>
<dbReference type="InterPro" id="IPR042099">
    <property type="entry name" value="ANL_N_sf"/>
</dbReference>
<comment type="cofactor">
    <cofactor evidence="1">
        <name>pantetheine 4'-phosphate</name>
        <dbReference type="ChEBI" id="CHEBI:47942"/>
    </cofactor>
</comment>
<dbReference type="Gene3D" id="3.40.50.12780">
    <property type="entry name" value="N-terminal domain of ligase-like"/>
    <property type="match status" value="1"/>
</dbReference>
<dbReference type="InterPro" id="IPR001242">
    <property type="entry name" value="Condensation_dom"/>
</dbReference>
<dbReference type="InterPro" id="IPR036736">
    <property type="entry name" value="ACP-like_sf"/>
</dbReference>
<evidence type="ECO:0000256" key="1">
    <source>
        <dbReference type="ARBA" id="ARBA00001957"/>
    </source>
</evidence>
<keyword evidence="3" id="KW-0597">Phosphoprotein</keyword>
<dbReference type="Pfam" id="PF00668">
    <property type="entry name" value="Condensation"/>
    <property type="match status" value="1"/>
</dbReference>
<dbReference type="PANTHER" id="PTHR45527:SF1">
    <property type="entry name" value="FATTY ACID SYNTHASE"/>
    <property type="match status" value="1"/>
</dbReference>
<gene>
    <name evidence="5" type="ORF">J2S66_002370</name>
</gene>
<name>A0ABU1PTL4_9PSEU</name>
<dbReference type="PROSITE" id="PS50075">
    <property type="entry name" value="CARRIER"/>
    <property type="match status" value="1"/>
</dbReference>
<reference evidence="5 6" key="1">
    <citation type="submission" date="2023-07" db="EMBL/GenBank/DDBJ databases">
        <title>Sequencing the genomes of 1000 actinobacteria strains.</title>
        <authorList>
            <person name="Klenk H.-P."/>
        </authorList>
    </citation>
    <scope>NUCLEOTIDE SEQUENCE [LARGE SCALE GENOMIC DNA]</scope>
    <source>
        <strain evidence="5 6">DSM 43749</strain>
    </source>
</reference>
<dbReference type="InterPro" id="IPR045851">
    <property type="entry name" value="AMP-bd_C_sf"/>
</dbReference>
<dbReference type="InterPro" id="IPR023213">
    <property type="entry name" value="CAT-like_dom_sf"/>
</dbReference>
<dbReference type="SUPFAM" id="SSF53474">
    <property type="entry name" value="alpha/beta-Hydrolases"/>
    <property type="match status" value="1"/>
</dbReference>
<dbReference type="EMBL" id="JAVDSG010000001">
    <property type="protein sequence ID" value="MDR6593986.1"/>
    <property type="molecule type" value="Genomic_DNA"/>
</dbReference>
<dbReference type="Gene3D" id="3.40.50.1820">
    <property type="entry name" value="alpha/beta hydrolase"/>
    <property type="match status" value="1"/>
</dbReference>
<dbReference type="Gene3D" id="3.30.559.10">
    <property type="entry name" value="Chloramphenicol acetyltransferase-like domain"/>
    <property type="match status" value="1"/>
</dbReference>
<evidence type="ECO:0000313" key="5">
    <source>
        <dbReference type="EMBL" id="MDR6593986.1"/>
    </source>
</evidence>
<dbReference type="SMART" id="SM00823">
    <property type="entry name" value="PKS_PP"/>
    <property type="match status" value="1"/>
</dbReference>
<comment type="caution">
    <text evidence="5">The sequence shown here is derived from an EMBL/GenBank/DDBJ whole genome shotgun (WGS) entry which is preliminary data.</text>
</comment>
<dbReference type="Gene3D" id="3.30.559.30">
    <property type="entry name" value="Nonribosomal peptide synthetase, condensation domain"/>
    <property type="match status" value="1"/>
</dbReference>
<protein>
    <recommendedName>
        <fullName evidence="4">Carrier domain-containing protein</fullName>
    </recommendedName>
</protein>
<dbReference type="CDD" id="cd19531">
    <property type="entry name" value="LCL_NRPS-like"/>
    <property type="match status" value="1"/>
</dbReference>
<evidence type="ECO:0000256" key="3">
    <source>
        <dbReference type="ARBA" id="ARBA00022553"/>
    </source>
</evidence>